<dbReference type="InterPro" id="IPR003959">
    <property type="entry name" value="ATPase_AAA_core"/>
</dbReference>
<dbReference type="OrthoDB" id="308933at2"/>
<dbReference type="GO" id="GO:0006302">
    <property type="term" value="P:double-strand break repair"/>
    <property type="evidence" value="ECO:0007669"/>
    <property type="project" value="TreeGrafter"/>
</dbReference>
<comment type="caution">
    <text evidence="2">The sequence shown here is derived from an EMBL/GenBank/DDBJ whole genome shotgun (WGS) entry which is preliminary data.</text>
</comment>
<dbReference type="SUPFAM" id="SSF52540">
    <property type="entry name" value="P-loop containing nucleoside triphosphate hydrolases"/>
    <property type="match status" value="1"/>
</dbReference>
<reference evidence="2 3" key="1">
    <citation type="submission" date="2016-09" db="EMBL/GenBank/DDBJ databases">
        <title>Complete genome of Desulfosporosinus sp. OL.</title>
        <authorList>
            <person name="Mardanov A."/>
            <person name="Beletsky A."/>
            <person name="Panova A."/>
            <person name="Karnachuk O."/>
            <person name="Ravin N."/>
        </authorList>
    </citation>
    <scope>NUCLEOTIDE SEQUENCE [LARGE SCALE GENOMIC DNA]</scope>
    <source>
        <strain evidence="2 3">OL</strain>
    </source>
</reference>
<organism evidence="2 3">
    <name type="scientific">Desulfosporosinus metallidurans</name>
    <dbReference type="NCBI Taxonomy" id="1888891"/>
    <lineage>
        <taxon>Bacteria</taxon>
        <taxon>Bacillati</taxon>
        <taxon>Bacillota</taxon>
        <taxon>Clostridia</taxon>
        <taxon>Eubacteriales</taxon>
        <taxon>Desulfitobacteriaceae</taxon>
        <taxon>Desulfosporosinus</taxon>
    </lineage>
</organism>
<dbReference type="InterPro" id="IPR027417">
    <property type="entry name" value="P-loop_NTPase"/>
</dbReference>
<dbReference type="Proteomes" id="UP000186102">
    <property type="component" value="Unassembled WGS sequence"/>
</dbReference>
<dbReference type="GO" id="GO:0016887">
    <property type="term" value="F:ATP hydrolysis activity"/>
    <property type="evidence" value="ECO:0007669"/>
    <property type="project" value="InterPro"/>
</dbReference>
<dbReference type="InterPro" id="IPR030974">
    <property type="entry name" value="Restrict_AAA"/>
</dbReference>
<dbReference type="GO" id="GO:0000731">
    <property type="term" value="P:DNA synthesis involved in DNA repair"/>
    <property type="evidence" value="ECO:0007669"/>
    <property type="project" value="TreeGrafter"/>
</dbReference>
<dbReference type="RefSeq" id="WP_075364087.1">
    <property type="nucleotide sequence ID" value="NZ_MLBF01000007.1"/>
</dbReference>
<sequence length="571" mass="66615">MKLLRLKINDPNGFRSLNQGFTVDFLRNQNNKDNDTEFNPYILAGPNGCGKSNILEALAAIFYHIECIHLRYRPDSLRYDEEENAGGFREEIATPDAFELEYLMPLPDSLKNEKMQTIAHLKIVKKLGLRPKIFWCNRADGINRSVPLDKKTAKELLPKYILAYSSGENEILSLPFFKMRFIHFDEYRDMLTRDDYYGQAPEGRLVYLDDHFSQAILLSNLLLQPEDILLPFKRELGLKGVKEFRLIIGKHHYEEIHEDRLRTLSNQERNDYSKTHRELTSNINITIDKFKNCATSSYINYDEDGNEKSLTLDFFVDDSTKEAFRFHFSNSPLELFQAFQILYTLNYYCIDQITRARIYTSKNIYLKQDMTSIALGETSIFRIKEFELDIDQIGNVIYTRSLSDGEHQFIHSIGLCLLFKDEPCLFLLDEPETHFNPDWRANFISRLRECFNNTKQIMREMLITTHSPFLISDSKQENVLLFSKSKTTARINISRPDFNTFGASINKITMKAFGKGETIGGYAEQMLEQLKERFYHGESREKIIDETNKLFGESVEKILLINSILTSREDK</sequence>
<dbReference type="STRING" id="1888891.DSOL_1352"/>
<evidence type="ECO:0000313" key="3">
    <source>
        <dbReference type="Proteomes" id="UP000186102"/>
    </source>
</evidence>
<dbReference type="CDD" id="cd00267">
    <property type="entry name" value="ABC_ATPase"/>
    <property type="match status" value="1"/>
</dbReference>
<proteinExistence type="predicted"/>
<evidence type="ECO:0000313" key="2">
    <source>
        <dbReference type="EMBL" id="OLN32601.1"/>
    </source>
</evidence>
<dbReference type="AlphaFoldDB" id="A0A1Q8QZ73"/>
<dbReference type="EMBL" id="MLBF01000007">
    <property type="protein sequence ID" value="OLN32601.1"/>
    <property type="molecule type" value="Genomic_DNA"/>
</dbReference>
<name>A0A1Q8QZ73_9FIRM</name>
<evidence type="ECO:0000259" key="1">
    <source>
        <dbReference type="Pfam" id="PF13304"/>
    </source>
</evidence>
<keyword evidence="3" id="KW-1185">Reference proteome</keyword>
<dbReference type="Gene3D" id="3.40.50.300">
    <property type="entry name" value="P-loop containing nucleotide triphosphate hydrolases"/>
    <property type="match status" value="2"/>
</dbReference>
<feature type="domain" description="ATPase AAA-type core" evidence="1">
    <location>
        <begin position="390"/>
        <end position="472"/>
    </location>
</feature>
<protein>
    <recommendedName>
        <fullName evidence="1">ATPase AAA-type core domain-containing protein</fullName>
    </recommendedName>
</protein>
<gene>
    <name evidence="2" type="ORF">DSOL_1352</name>
</gene>
<dbReference type="PANTHER" id="PTHR32182">
    <property type="entry name" value="DNA REPLICATION AND REPAIR PROTEIN RECF"/>
    <property type="match status" value="1"/>
</dbReference>
<accession>A0A1Q8QZ73</accession>
<dbReference type="PANTHER" id="PTHR32182:SF25">
    <property type="entry name" value="SLR1056 PROTEIN"/>
    <property type="match status" value="1"/>
</dbReference>
<dbReference type="GO" id="GO:0005524">
    <property type="term" value="F:ATP binding"/>
    <property type="evidence" value="ECO:0007669"/>
    <property type="project" value="InterPro"/>
</dbReference>
<dbReference type="NCBIfam" id="TIGR04435">
    <property type="entry name" value="restrict_AAA_1"/>
    <property type="match status" value="1"/>
</dbReference>
<dbReference type="Pfam" id="PF13304">
    <property type="entry name" value="AAA_21"/>
    <property type="match status" value="1"/>
</dbReference>